<evidence type="ECO:0000256" key="3">
    <source>
        <dbReference type="ARBA" id="ARBA00022578"/>
    </source>
</evidence>
<organism evidence="6 7">
    <name type="scientific">Natronomicrosphaera hydrolytica</name>
    <dbReference type="NCBI Taxonomy" id="3242702"/>
    <lineage>
        <taxon>Bacteria</taxon>
        <taxon>Pseudomonadati</taxon>
        <taxon>Planctomycetota</taxon>
        <taxon>Phycisphaerae</taxon>
        <taxon>Phycisphaerales</taxon>
        <taxon>Phycisphaeraceae</taxon>
        <taxon>Natronomicrosphaera</taxon>
    </lineage>
</organism>
<keyword evidence="4" id="KW-0238">DNA-binding</keyword>
<evidence type="ECO:0000256" key="5">
    <source>
        <dbReference type="ARBA" id="ARBA00023172"/>
    </source>
</evidence>
<evidence type="ECO:0000256" key="2">
    <source>
        <dbReference type="ARBA" id="ARBA00010961"/>
    </source>
</evidence>
<reference evidence="6 7" key="1">
    <citation type="submission" date="2024-08" db="EMBL/GenBank/DDBJ databases">
        <title>Whole-genome sequencing of halo(alkali)philic microorganisms from hypersaline lakes.</title>
        <authorList>
            <person name="Sorokin D.Y."/>
            <person name="Merkel A.Y."/>
            <person name="Messina E."/>
            <person name="Yakimov M."/>
        </authorList>
    </citation>
    <scope>NUCLEOTIDE SEQUENCE [LARGE SCALE GENOMIC DNA]</scope>
    <source>
        <strain evidence="6 7">AB-hyl4</strain>
    </source>
</reference>
<keyword evidence="5" id="KW-0233">DNA recombination</keyword>
<dbReference type="Pfam" id="PF00872">
    <property type="entry name" value="Transposase_mut"/>
    <property type="match status" value="1"/>
</dbReference>
<comment type="caution">
    <text evidence="6">The sequence shown here is derived from an EMBL/GenBank/DDBJ whole genome shotgun (WGS) entry which is preliminary data.</text>
</comment>
<comment type="function">
    <text evidence="1">Required for the transposition of the insertion element.</text>
</comment>
<keyword evidence="7" id="KW-1185">Reference proteome</keyword>
<evidence type="ECO:0000313" key="7">
    <source>
        <dbReference type="Proteomes" id="UP001575105"/>
    </source>
</evidence>
<name>A0ABV4UBE6_9BACT</name>
<protein>
    <submittedName>
        <fullName evidence="6">Transposase</fullName>
    </submittedName>
</protein>
<evidence type="ECO:0000256" key="1">
    <source>
        <dbReference type="ARBA" id="ARBA00002190"/>
    </source>
</evidence>
<comment type="similarity">
    <text evidence="2">Belongs to the transposase mutator family.</text>
</comment>
<dbReference type="EMBL" id="JBGUBD010000018">
    <property type="protein sequence ID" value="MFA9480282.1"/>
    <property type="molecule type" value="Genomic_DNA"/>
</dbReference>
<accession>A0ABV4UBE6</accession>
<dbReference type="Proteomes" id="UP001575105">
    <property type="component" value="Unassembled WGS sequence"/>
</dbReference>
<gene>
    <name evidence="6" type="ORF">ACERK3_18570</name>
</gene>
<sequence>MRTTNSLERLNKEILRRTRVATLFPNEASLLRLASAVLSKISDDWETARAYLTMEA</sequence>
<evidence type="ECO:0000256" key="4">
    <source>
        <dbReference type="ARBA" id="ARBA00023125"/>
    </source>
</evidence>
<proteinExistence type="inferred from homology"/>
<evidence type="ECO:0000313" key="6">
    <source>
        <dbReference type="EMBL" id="MFA9480282.1"/>
    </source>
</evidence>
<dbReference type="InterPro" id="IPR001207">
    <property type="entry name" value="Transposase_mutator"/>
</dbReference>
<keyword evidence="3" id="KW-0815">Transposition</keyword>